<protein>
    <recommendedName>
        <fullName evidence="1">Importin N-terminal domain-containing protein</fullName>
    </recommendedName>
</protein>
<evidence type="ECO:0000259" key="1">
    <source>
        <dbReference type="PROSITE" id="PS50166"/>
    </source>
</evidence>
<dbReference type="Gene3D" id="1.25.10.10">
    <property type="entry name" value="Leucine-rich Repeat Variant"/>
    <property type="match status" value="1"/>
</dbReference>
<organism evidence="2 3">
    <name type="scientific">Ceratodon purpureus</name>
    <name type="common">Fire moss</name>
    <name type="synonym">Dicranum purpureum</name>
    <dbReference type="NCBI Taxonomy" id="3225"/>
    <lineage>
        <taxon>Eukaryota</taxon>
        <taxon>Viridiplantae</taxon>
        <taxon>Streptophyta</taxon>
        <taxon>Embryophyta</taxon>
        <taxon>Bryophyta</taxon>
        <taxon>Bryophytina</taxon>
        <taxon>Bryopsida</taxon>
        <taxon>Dicranidae</taxon>
        <taxon>Pseudoditrichales</taxon>
        <taxon>Ditrichaceae</taxon>
        <taxon>Ceratodon</taxon>
    </lineage>
</organism>
<evidence type="ECO:0000313" key="3">
    <source>
        <dbReference type="Proteomes" id="UP000822688"/>
    </source>
</evidence>
<dbReference type="SUPFAM" id="SSF48371">
    <property type="entry name" value="ARM repeat"/>
    <property type="match status" value="1"/>
</dbReference>
<comment type="caution">
    <text evidence="2">The sequence shown here is derived from an EMBL/GenBank/DDBJ whole genome shotgun (WGS) entry which is preliminary data.</text>
</comment>
<reference evidence="2" key="1">
    <citation type="submission" date="2020-06" db="EMBL/GenBank/DDBJ databases">
        <title>WGS assembly of Ceratodon purpureus strain R40.</title>
        <authorList>
            <person name="Carey S.B."/>
            <person name="Jenkins J."/>
            <person name="Shu S."/>
            <person name="Lovell J.T."/>
            <person name="Sreedasyam A."/>
            <person name="Maumus F."/>
            <person name="Tiley G.P."/>
            <person name="Fernandez-Pozo N."/>
            <person name="Barry K."/>
            <person name="Chen C."/>
            <person name="Wang M."/>
            <person name="Lipzen A."/>
            <person name="Daum C."/>
            <person name="Saski C.A."/>
            <person name="Payton A.C."/>
            <person name="Mcbreen J.C."/>
            <person name="Conrad R.E."/>
            <person name="Kollar L.M."/>
            <person name="Olsson S."/>
            <person name="Huttunen S."/>
            <person name="Landis J.B."/>
            <person name="Wickett N.J."/>
            <person name="Johnson M.G."/>
            <person name="Rensing S.A."/>
            <person name="Grimwood J."/>
            <person name="Schmutz J."/>
            <person name="Mcdaniel S.F."/>
        </authorList>
    </citation>
    <scope>NUCLEOTIDE SEQUENCE</scope>
    <source>
        <strain evidence="2">R40</strain>
    </source>
</reference>
<evidence type="ECO:0000313" key="2">
    <source>
        <dbReference type="EMBL" id="KAG0576589.1"/>
    </source>
</evidence>
<dbReference type="Proteomes" id="UP000822688">
    <property type="component" value="Chromosome 5"/>
</dbReference>
<dbReference type="PROSITE" id="PS50166">
    <property type="entry name" value="IMPORTIN_B_NT"/>
    <property type="match status" value="1"/>
</dbReference>
<dbReference type="EMBL" id="CM026425">
    <property type="protein sequence ID" value="KAG0576589.1"/>
    <property type="molecule type" value="Genomic_DNA"/>
</dbReference>
<keyword evidence="3" id="KW-1185">Reference proteome</keyword>
<dbReference type="GO" id="GO:0006886">
    <property type="term" value="P:intracellular protein transport"/>
    <property type="evidence" value="ECO:0007669"/>
    <property type="project" value="InterPro"/>
</dbReference>
<dbReference type="GO" id="GO:0031267">
    <property type="term" value="F:small GTPase binding"/>
    <property type="evidence" value="ECO:0007669"/>
    <property type="project" value="InterPro"/>
</dbReference>
<name>A0A8T0I0X6_CERPU</name>
<feature type="domain" description="Importin N-terminal" evidence="1">
    <location>
        <begin position="33"/>
        <end position="89"/>
    </location>
</feature>
<dbReference type="Pfam" id="PF03810">
    <property type="entry name" value="IBN_N"/>
    <property type="match status" value="1"/>
</dbReference>
<dbReference type="InterPro" id="IPR001494">
    <property type="entry name" value="Importin-beta_N"/>
</dbReference>
<proteinExistence type="predicted"/>
<sequence>MEAVVDDAPLDQEHIAKWLKDTTGPQQSAVQAATVRLEAVQTVQKFGLFLLMLSAGGQEKGQRIAAATSLKNFVKKNWNDETIMSLDER</sequence>
<dbReference type="InterPro" id="IPR016024">
    <property type="entry name" value="ARM-type_fold"/>
</dbReference>
<dbReference type="AlphaFoldDB" id="A0A8T0I0X6"/>
<gene>
    <name evidence="2" type="ORF">KC19_5G092100</name>
</gene>
<dbReference type="InterPro" id="IPR011989">
    <property type="entry name" value="ARM-like"/>
</dbReference>
<accession>A0A8T0I0X6</accession>